<dbReference type="EMBL" id="AP026933">
    <property type="protein sequence ID" value="BDT02579.1"/>
    <property type="molecule type" value="Genomic_DNA"/>
</dbReference>
<keyword evidence="4" id="KW-1185">Reference proteome</keyword>
<organism evidence="3 4">
    <name type="scientific">Spiroplasma ixodetis</name>
    <dbReference type="NCBI Taxonomy" id="2141"/>
    <lineage>
        <taxon>Bacteria</taxon>
        <taxon>Bacillati</taxon>
        <taxon>Mycoplasmatota</taxon>
        <taxon>Mollicutes</taxon>
        <taxon>Entomoplasmatales</taxon>
        <taxon>Spiroplasmataceae</taxon>
        <taxon>Spiroplasma</taxon>
    </lineage>
</organism>
<sequence length="349" mass="40437">MEVPYNLQPTTNFQKSNFETRAKIFPIGPFANTKDSFSNEMFVFYVHPSFKKLGLEISINNENREIKKIVKTNSNKTFDYAILNQDYSKNKPTIYNVKWNDSDGSTVLRQETLTINSSMPDIQVINEKEDKSSLIHQYFINDEKNSNLQMIAFSQIKSEAVITANVSEDKWTYQRVDDNLVPQEEKVTPISNQPLKTYQCEDHTIYLLQRIVNDKVDNSSRQYLNIYNINPLSTKFSGFTNFANSQSGIEFNQYLQETTNIDCAIDVLNPGQLHYWLLFYEHDLITHLYANVKHDEKNKNNPFALAEIKPKTTTLINNWNIIIIGSTFLLVIIAIPVVIAILRRIKIKK</sequence>
<evidence type="ECO:0000313" key="3">
    <source>
        <dbReference type="EMBL" id="BDT03347.1"/>
    </source>
</evidence>
<dbReference type="RefSeq" id="WP_281748898.1">
    <property type="nucleotide sequence ID" value="NZ_AP026933.1"/>
</dbReference>
<feature type="transmembrane region" description="Helical" evidence="1">
    <location>
        <begin position="319"/>
        <end position="342"/>
    </location>
</feature>
<proteinExistence type="predicted"/>
<keyword evidence="1" id="KW-1133">Transmembrane helix</keyword>
<reference evidence="3 4" key="1">
    <citation type="journal article" date="2022" name="Front. Microbiol.">
        <title>Male-killing mechanisms vary between Spiroplasma species.</title>
        <authorList>
            <person name="Arai H."/>
            <person name="Inoue M."/>
            <person name="Kageyama D."/>
        </authorList>
    </citation>
    <scope>NUCLEOTIDE SEQUENCE [LARGE SCALE GENOMIC DNA]</scope>
    <source>
        <strain evidence="3">SHm</strain>
        <strain evidence="4">sHm</strain>
    </source>
</reference>
<evidence type="ECO:0000313" key="2">
    <source>
        <dbReference type="EMBL" id="BDT02579.1"/>
    </source>
</evidence>
<keyword evidence="1" id="KW-0812">Transmembrane</keyword>
<evidence type="ECO:0008006" key="5">
    <source>
        <dbReference type="Google" id="ProtNLM"/>
    </source>
</evidence>
<accession>A0ABM8BU06</accession>
<gene>
    <name evidence="2" type="ORF">SHM_02250</name>
    <name evidence="3" type="ORF">SHM_09930</name>
</gene>
<name>A0ABM8BU06_9MOLU</name>
<dbReference type="EMBL" id="AP026933">
    <property type="protein sequence ID" value="BDT03347.1"/>
    <property type="molecule type" value="Genomic_DNA"/>
</dbReference>
<dbReference type="Proteomes" id="UP001163387">
    <property type="component" value="Chromosome"/>
</dbReference>
<evidence type="ECO:0000256" key="1">
    <source>
        <dbReference type="SAM" id="Phobius"/>
    </source>
</evidence>
<evidence type="ECO:0000313" key="4">
    <source>
        <dbReference type="Proteomes" id="UP001163387"/>
    </source>
</evidence>
<protein>
    <recommendedName>
        <fullName evidence="5">DUF3999 family protein</fullName>
    </recommendedName>
</protein>
<keyword evidence="1" id="KW-0472">Membrane</keyword>